<dbReference type="RefSeq" id="WP_010466316.1">
    <property type="nucleotide sequence ID" value="NZ_CP005961.1"/>
</dbReference>
<dbReference type="OrthoDB" id="9155249at2"/>
<dbReference type="EMBL" id="CP005961">
    <property type="protein sequence ID" value="AHZ73584.1"/>
    <property type="molecule type" value="Genomic_DNA"/>
</dbReference>
<protein>
    <submittedName>
        <fullName evidence="1">Uncharacterized protein</fullName>
    </submittedName>
</protein>
<accession>A0A024EKZ3</accession>
<name>A0A024EKZ3_9PSED</name>
<evidence type="ECO:0000313" key="2">
    <source>
        <dbReference type="Proteomes" id="UP000026913"/>
    </source>
</evidence>
<reference evidence="1 2" key="1">
    <citation type="journal article" date="2012" name="J. Bacteriol.">
        <title>Genome sequence of cold-adapted Pseudomonas mandelii strain JR-1.</title>
        <authorList>
            <person name="Jang S.H."/>
            <person name="Kim J."/>
            <person name="Kim J."/>
            <person name="Hong S."/>
            <person name="Lee C."/>
        </authorList>
    </citation>
    <scope>NUCLEOTIDE SEQUENCE [LARGE SCALE GENOMIC DNA]</scope>
    <source>
        <strain evidence="1 2">JR-1</strain>
        <plasmid evidence="2">Plasmid</plasmid>
    </source>
</reference>
<organism evidence="1 2">
    <name type="scientific">Pseudomonas mandelii JR-1</name>
    <dbReference type="NCBI Taxonomy" id="1147786"/>
    <lineage>
        <taxon>Bacteria</taxon>
        <taxon>Pseudomonadati</taxon>
        <taxon>Pseudomonadota</taxon>
        <taxon>Gammaproteobacteria</taxon>
        <taxon>Pseudomonadales</taxon>
        <taxon>Pseudomonadaceae</taxon>
        <taxon>Pseudomonas</taxon>
    </lineage>
</organism>
<gene>
    <name evidence="1" type="ORF">OU5_P0332</name>
</gene>
<sequence>MFKKNQGLGPLMKLMHLNFNTDVLDEFRDHFYRSISAQEQTLRESFGGVSASDFEHEQDFEGFVSSLEDDYHQAQEVRSLGEELSIVGLHRLVEIQISKVLRGTFPGLAPAKKQDLIAGKSGLIDCPSLAGYDAANELRMINNCVKHNSSVVDIKLATAFPAWIEREPLEDLGTHYSRLKPRVIEYITAFVNEAHAKTTVFTSAPAAASPGVA</sequence>
<dbReference type="Proteomes" id="UP000026913">
    <property type="component" value="Plasmid unnamed"/>
</dbReference>
<geneLocation type="plasmid" evidence="2"/>
<proteinExistence type="predicted"/>
<dbReference type="AlphaFoldDB" id="A0A024EKZ3"/>
<evidence type="ECO:0000313" key="1">
    <source>
        <dbReference type="EMBL" id="AHZ73584.1"/>
    </source>
</evidence>
<dbReference type="HOGENOM" id="CLU_1364896_0_0_6"/>
<dbReference type="KEGG" id="pman:OU5_P0332"/>
<keyword evidence="1" id="KW-0614">Plasmid</keyword>